<comment type="subcellular location">
    <subcellularLocation>
        <location evidence="1">Periplasm</location>
    </subcellularLocation>
</comment>
<dbReference type="EMBL" id="JAHHZF010000004">
    <property type="protein sequence ID" value="MBT9289690.1"/>
    <property type="molecule type" value="Genomic_DNA"/>
</dbReference>
<gene>
    <name evidence="4" type="ORF">KL771_09505</name>
</gene>
<keyword evidence="5" id="KW-1185">Reference proteome</keyword>
<comment type="caution">
    <text evidence="4">The sequence shown here is derived from an EMBL/GenBank/DDBJ whole genome shotgun (WGS) entry which is preliminary data.</text>
</comment>
<dbReference type="Gene3D" id="3.10.105.10">
    <property type="entry name" value="Dipeptide-binding Protein, Domain 3"/>
    <property type="match status" value="1"/>
</dbReference>
<name>A0A947D2R6_9HYPH</name>
<evidence type="ECO:0000256" key="2">
    <source>
        <dbReference type="ARBA" id="ARBA00005695"/>
    </source>
</evidence>
<dbReference type="Pfam" id="PF00496">
    <property type="entry name" value="SBP_bac_5"/>
    <property type="match status" value="1"/>
</dbReference>
<protein>
    <submittedName>
        <fullName evidence="4">ABC transporter substrate-binding protein</fullName>
    </submittedName>
</protein>
<organism evidence="4 5">
    <name type="scientific">Prosthecodimorpha staleyi</name>
    <dbReference type="NCBI Taxonomy" id="2840188"/>
    <lineage>
        <taxon>Bacteria</taxon>
        <taxon>Pseudomonadati</taxon>
        <taxon>Pseudomonadota</taxon>
        <taxon>Alphaproteobacteria</taxon>
        <taxon>Hyphomicrobiales</taxon>
        <taxon>Ancalomicrobiaceae</taxon>
        <taxon>Prosthecodimorpha</taxon>
    </lineage>
</organism>
<dbReference type="InterPro" id="IPR000914">
    <property type="entry name" value="SBP_5_dom"/>
</dbReference>
<dbReference type="Proteomes" id="UP000766595">
    <property type="component" value="Unassembled WGS sequence"/>
</dbReference>
<dbReference type="GO" id="GO:0015833">
    <property type="term" value="P:peptide transport"/>
    <property type="evidence" value="ECO:0007669"/>
    <property type="project" value="TreeGrafter"/>
</dbReference>
<proteinExistence type="inferred from homology"/>
<dbReference type="Gene3D" id="3.90.76.10">
    <property type="entry name" value="Dipeptide-binding Protein, Domain 1"/>
    <property type="match status" value="1"/>
</dbReference>
<evidence type="ECO:0000256" key="1">
    <source>
        <dbReference type="ARBA" id="ARBA00004418"/>
    </source>
</evidence>
<dbReference type="InterPro" id="IPR039424">
    <property type="entry name" value="SBP_5"/>
</dbReference>
<accession>A0A947D2R6</accession>
<feature type="domain" description="Solute-binding protein family 5" evidence="3">
    <location>
        <begin position="127"/>
        <end position="504"/>
    </location>
</feature>
<evidence type="ECO:0000313" key="5">
    <source>
        <dbReference type="Proteomes" id="UP000766595"/>
    </source>
</evidence>
<dbReference type="SUPFAM" id="SSF53850">
    <property type="entry name" value="Periplasmic binding protein-like II"/>
    <property type="match status" value="1"/>
</dbReference>
<evidence type="ECO:0000313" key="4">
    <source>
        <dbReference type="EMBL" id="MBT9289690.1"/>
    </source>
</evidence>
<dbReference type="CDD" id="cd08495">
    <property type="entry name" value="PBP2_NikA_DppA_OppA_like_8"/>
    <property type="match status" value="1"/>
</dbReference>
<dbReference type="PANTHER" id="PTHR30290:SF83">
    <property type="entry name" value="ABC TRANSPORTER SUBSTRATE-BINDING PROTEIN"/>
    <property type="match status" value="1"/>
</dbReference>
<dbReference type="GO" id="GO:1904680">
    <property type="term" value="F:peptide transmembrane transporter activity"/>
    <property type="evidence" value="ECO:0007669"/>
    <property type="project" value="TreeGrafter"/>
</dbReference>
<evidence type="ECO:0000259" key="3">
    <source>
        <dbReference type="Pfam" id="PF00496"/>
    </source>
</evidence>
<dbReference type="AlphaFoldDB" id="A0A947D2R6"/>
<sequence>MAAYRLCPEVLRPTAQRLVAGCASPVAPGPGDGPPPTKAISHGAHPMRRRTLVKAFLLAGLATPFAYAPAPATAAEKVLRVGMTAADVPLTTGQANQGGEGVRFMGLSLYDALIMWDLSSYEKPAVLKPGLATEWKVDDATKKIWTFKLREGVKFHDGSGFDADAVVWNLDKLLKKDSAQYDPSQAAQASQYFGGIDSYRKIDAMTVEITTKTPDAVFPYQISGIVYSSPKRWEEVGRNWAEFAKRPSGTGPWILEKLVPRERAELLRNANYWDPKRVPKSDRLVLMCMPDSSTRTAALLSDQVDFIEAPPPDAVPRLKQSGMQIITNVYPHIWPYQLSYADDSPFRDVRVRKAANLAIDREGLAKFLGGLATPASGQVNKGHPWYGKPTFEIKYDPEAAKKLMKEAGFDEKHPAKVKFGISTSGSGQMQPLPMNEFIQENLNAVGFQVEFEVMEWEALRGKRRAGAMSPETKGLNGINNSWAYWDPDIGILGISMTRLKPPAGYNWGAFSDPEIDALGEKAKTTFDPKEQDKVLAEIHGKLVDKAIWIWVVHDLNPRGLGPKVKGFVQAQSWYQDLTPVWVDK</sequence>
<dbReference type="Gene3D" id="3.40.190.10">
    <property type="entry name" value="Periplasmic binding protein-like II"/>
    <property type="match status" value="1"/>
</dbReference>
<reference evidence="4 5" key="1">
    <citation type="submission" date="2021-06" db="EMBL/GenBank/DDBJ databases">
        <authorList>
            <person name="Grouzdev D.S."/>
            <person name="Koziaeva V."/>
        </authorList>
    </citation>
    <scope>NUCLEOTIDE SEQUENCE [LARGE SCALE GENOMIC DNA]</scope>
    <source>
        <strain evidence="4 5">22</strain>
    </source>
</reference>
<comment type="similarity">
    <text evidence="2">Belongs to the bacterial solute-binding protein 5 family.</text>
</comment>
<dbReference type="PANTHER" id="PTHR30290">
    <property type="entry name" value="PERIPLASMIC BINDING COMPONENT OF ABC TRANSPORTER"/>
    <property type="match status" value="1"/>
</dbReference>